<dbReference type="KEGG" id="mlr:MELLADRAFT_109776"/>
<sequence length="482" mass="54076">MTHLNSQRGMQTQVSNHPVTDNPSVQTGHHELEGYEYSSDMDTDLDQENVFHAQSSPFNLEASNYSNSESSGIMSDLSNSNSTVGAASLDDDSEMDELDENFLQIQAEVVNMTKHVDPWFPVGRDENVAGLIALGSTHTQTSRKSYDGFKLASRVMQTNLPFWNTMSSLRKVLRSMLGISVKEFESPLGKTCHTLVIEEQLRLNLANPIVAKHLQCYPEVRSDRLVKDFKHCGKWLHGLTREFRAPMAKTPAGVFYIYEPARLKDGSLVVPSHFYQLDGVLHAKILKAEINILGDSTYQVLIPEEPDFGIQDSINCDELLLPFPKDVFRSNYQEVPYCQPVPPRIVSTRASFKICDDRLPWTPSRSAKLPNQQTAKEGSFILLKVSIPQSPDTYDKQVGLVKGIWRTPDSRLDESCVPIHGELGLIQIIPYTPSERIDAITMGIHQWADKKKQTKLAKEAKAAIEKQQGTKANHKGKGRARK</sequence>
<dbReference type="HOGENOM" id="CLU_566296_0_0_1"/>
<gene>
    <name evidence="2" type="ORF">MELLADRAFT_109776</name>
</gene>
<dbReference type="GeneID" id="18923867"/>
<keyword evidence="3" id="KW-1185">Reference proteome</keyword>
<reference evidence="3" key="1">
    <citation type="journal article" date="2011" name="Proc. Natl. Acad. Sci. U.S.A.">
        <title>Obligate biotrophy features unraveled by the genomic analysis of rust fungi.</title>
        <authorList>
            <person name="Duplessis S."/>
            <person name="Cuomo C.A."/>
            <person name="Lin Y.-C."/>
            <person name="Aerts A."/>
            <person name="Tisserant E."/>
            <person name="Veneault-Fourrey C."/>
            <person name="Joly D.L."/>
            <person name="Hacquard S."/>
            <person name="Amselem J."/>
            <person name="Cantarel B.L."/>
            <person name="Chiu R."/>
            <person name="Coutinho P.M."/>
            <person name="Feau N."/>
            <person name="Field M."/>
            <person name="Frey P."/>
            <person name="Gelhaye E."/>
            <person name="Goldberg J."/>
            <person name="Grabherr M.G."/>
            <person name="Kodira C.D."/>
            <person name="Kohler A."/>
            <person name="Kuees U."/>
            <person name="Lindquist E.A."/>
            <person name="Lucas S.M."/>
            <person name="Mago R."/>
            <person name="Mauceli E."/>
            <person name="Morin E."/>
            <person name="Murat C."/>
            <person name="Pangilinan J.L."/>
            <person name="Park R."/>
            <person name="Pearson M."/>
            <person name="Quesneville H."/>
            <person name="Rouhier N."/>
            <person name="Sakthikumar S."/>
            <person name="Salamov A.A."/>
            <person name="Schmutz J."/>
            <person name="Selles B."/>
            <person name="Shapiro H."/>
            <person name="Tanguay P."/>
            <person name="Tuskan G.A."/>
            <person name="Henrissat B."/>
            <person name="Van de Peer Y."/>
            <person name="Rouze P."/>
            <person name="Ellis J.G."/>
            <person name="Dodds P.N."/>
            <person name="Schein J.E."/>
            <person name="Zhong S."/>
            <person name="Hamelin R.C."/>
            <person name="Grigoriev I.V."/>
            <person name="Szabo L.J."/>
            <person name="Martin F."/>
        </authorList>
    </citation>
    <scope>NUCLEOTIDE SEQUENCE [LARGE SCALE GENOMIC DNA]</scope>
    <source>
        <strain evidence="3">98AG31 / pathotype 3-4-7</strain>
    </source>
</reference>
<name>F4RXL6_MELLP</name>
<accession>F4RXL6</accession>
<dbReference type="Proteomes" id="UP000001072">
    <property type="component" value="Unassembled WGS sequence"/>
</dbReference>
<dbReference type="AlphaFoldDB" id="F4RXL6"/>
<evidence type="ECO:0000313" key="3">
    <source>
        <dbReference type="Proteomes" id="UP000001072"/>
    </source>
</evidence>
<dbReference type="PANTHER" id="PTHR31912">
    <property type="entry name" value="IP13529P"/>
    <property type="match status" value="1"/>
</dbReference>
<feature type="region of interest" description="Disordered" evidence="1">
    <location>
        <begin position="1"/>
        <end position="28"/>
    </location>
</feature>
<feature type="compositionally biased region" description="Polar residues" evidence="1">
    <location>
        <begin position="1"/>
        <end position="27"/>
    </location>
</feature>
<proteinExistence type="predicted"/>
<evidence type="ECO:0000313" key="2">
    <source>
        <dbReference type="EMBL" id="EGG02744.1"/>
    </source>
</evidence>
<protein>
    <submittedName>
        <fullName evidence="2">Uncharacterized protein</fullName>
    </submittedName>
</protein>
<organism evidence="3">
    <name type="scientific">Melampsora larici-populina (strain 98AG31 / pathotype 3-4-7)</name>
    <name type="common">Poplar leaf rust fungus</name>
    <dbReference type="NCBI Taxonomy" id="747676"/>
    <lineage>
        <taxon>Eukaryota</taxon>
        <taxon>Fungi</taxon>
        <taxon>Dikarya</taxon>
        <taxon>Basidiomycota</taxon>
        <taxon>Pucciniomycotina</taxon>
        <taxon>Pucciniomycetes</taxon>
        <taxon>Pucciniales</taxon>
        <taxon>Melampsoraceae</taxon>
        <taxon>Melampsora</taxon>
    </lineage>
</organism>
<dbReference type="OrthoDB" id="2506088at2759"/>
<feature type="compositionally biased region" description="Polar residues" evidence="1">
    <location>
        <begin position="62"/>
        <end position="85"/>
    </location>
</feature>
<feature type="compositionally biased region" description="Basic residues" evidence="1">
    <location>
        <begin position="472"/>
        <end position="482"/>
    </location>
</feature>
<dbReference type="EMBL" id="GL883128">
    <property type="protein sequence ID" value="EGG02744.1"/>
    <property type="molecule type" value="Genomic_DNA"/>
</dbReference>
<feature type="region of interest" description="Disordered" evidence="1">
    <location>
        <begin position="62"/>
        <end position="86"/>
    </location>
</feature>
<dbReference type="PANTHER" id="PTHR31912:SF34">
    <property type="entry name" value="NOTOCHORD-RELATED PROTEIN"/>
    <property type="match status" value="1"/>
</dbReference>
<evidence type="ECO:0000256" key="1">
    <source>
        <dbReference type="SAM" id="MobiDB-lite"/>
    </source>
</evidence>
<feature type="region of interest" description="Disordered" evidence="1">
    <location>
        <begin position="458"/>
        <end position="482"/>
    </location>
</feature>
<dbReference type="InParanoid" id="F4RXL6"/>
<dbReference type="RefSeq" id="XP_007413857.1">
    <property type="nucleotide sequence ID" value="XM_007413795.1"/>
</dbReference>
<dbReference type="VEuPathDB" id="FungiDB:MELLADRAFT_109776"/>